<sequence length="187" mass="22707">MICSMDSLNNIVKKYKSYYFGSYVYNKLLKDNNDYDDIDIMTKDVDAFLKDINDNFRCKTLNISFGEYGFINFIKIKCNELEKDINIFEKIFTEFHMDVFDRGEYLYDFQRIFYDPLNNTFKSFDKKMDLQYVMSNYKNNKICYVPSNIGQKYSNRFSLQRNNIFECIRKDYDSGYSWKEIKEYVKN</sequence>
<accession>A0A1V0S9M2</accession>
<evidence type="ECO:0000313" key="1">
    <source>
        <dbReference type="EMBL" id="ARF08402.1"/>
    </source>
</evidence>
<name>A0A1V0S9M2_9VIRU</name>
<gene>
    <name evidence="1" type="ORF">Catovirus_1_452</name>
</gene>
<organism evidence="1">
    <name type="scientific">Catovirus CTV1</name>
    <dbReference type="NCBI Taxonomy" id="1977631"/>
    <lineage>
        <taxon>Viruses</taxon>
        <taxon>Varidnaviria</taxon>
        <taxon>Bamfordvirae</taxon>
        <taxon>Nucleocytoviricota</taxon>
        <taxon>Megaviricetes</taxon>
        <taxon>Imitervirales</taxon>
        <taxon>Mimiviridae</taxon>
        <taxon>Klosneuvirinae</taxon>
        <taxon>Catovirus</taxon>
    </lineage>
</organism>
<proteinExistence type="predicted"/>
<reference evidence="1" key="1">
    <citation type="journal article" date="2017" name="Science">
        <title>Giant viruses with an expanded complement of translation system components.</title>
        <authorList>
            <person name="Schulz F."/>
            <person name="Yutin N."/>
            <person name="Ivanova N.N."/>
            <person name="Ortega D.R."/>
            <person name="Lee T.K."/>
            <person name="Vierheilig J."/>
            <person name="Daims H."/>
            <person name="Horn M."/>
            <person name="Wagner M."/>
            <person name="Jensen G.J."/>
            <person name="Kyrpides N.C."/>
            <person name="Koonin E.V."/>
            <person name="Woyke T."/>
        </authorList>
    </citation>
    <scope>NUCLEOTIDE SEQUENCE</scope>
    <source>
        <strain evidence="1">CTV1</strain>
    </source>
</reference>
<dbReference type="EMBL" id="KY684083">
    <property type="protein sequence ID" value="ARF08402.1"/>
    <property type="molecule type" value="Genomic_DNA"/>
</dbReference>
<protein>
    <submittedName>
        <fullName evidence="1">Uncharacterized protein</fullName>
    </submittedName>
</protein>